<proteinExistence type="predicted"/>
<gene>
    <name evidence="3" type="ORF">D1164_07500</name>
</gene>
<dbReference type="InterPro" id="IPR025667">
    <property type="entry name" value="SprB_repeat"/>
</dbReference>
<accession>A0A399D3G2</accession>
<evidence type="ECO:0000313" key="4">
    <source>
        <dbReference type="Proteomes" id="UP000266441"/>
    </source>
</evidence>
<comment type="caution">
    <text evidence="3">The sequence shown here is derived from an EMBL/GenBank/DDBJ whole genome shotgun (WGS) entry which is preliminary data.</text>
</comment>
<dbReference type="Proteomes" id="UP000266441">
    <property type="component" value="Unassembled WGS sequence"/>
</dbReference>
<keyword evidence="4" id="KW-1185">Reference proteome</keyword>
<feature type="domain" description="Secretion system C-terminal sorting" evidence="2">
    <location>
        <begin position="1937"/>
        <end position="1996"/>
    </location>
</feature>
<keyword evidence="1" id="KW-0732">Signal</keyword>
<evidence type="ECO:0000259" key="2">
    <source>
        <dbReference type="Pfam" id="PF18962"/>
    </source>
</evidence>
<feature type="signal peptide" evidence="1">
    <location>
        <begin position="1"/>
        <end position="24"/>
    </location>
</feature>
<dbReference type="EMBL" id="QWET01000004">
    <property type="protein sequence ID" value="RIH66097.1"/>
    <property type="molecule type" value="Genomic_DNA"/>
</dbReference>
<dbReference type="OrthoDB" id="1117451at2"/>
<dbReference type="NCBIfam" id="TIGR04183">
    <property type="entry name" value="Por_Secre_tail"/>
    <property type="match status" value="1"/>
</dbReference>
<dbReference type="RefSeq" id="WP_119349331.1">
    <property type="nucleotide sequence ID" value="NZ_QWET01000004.1"/>
</dbReference>
<sequence length="2007" mass="217174">MRKSFTWFLSLMVLLTAFATHGYAQEAQETVELYAEDASYCYDEANDYTVTISVRDFIQLSEFELNLEFNDAIFAFDAESNVHPSLSGVSVSESGGIISIDWSGSATTIGDNVKTDILDLHFTVLSYPNNIAPSFSSDMMWGATNFWYDIPDGEDLVNTDTSNDGSLAVNVGLSDITTQMTAESCFGGNVTVTVTAPAEAVEYLFNEDPNPENWVWTNSPSFESAAGGVVTVRVKDANGCMSLKHTVNIPESVDPVAFTVETHNPVCYGEDGSVIISATGGTAPYTYYIAPDADGGPDMGDITTKSNFQFAWEPGVYWVNVQDANDCAELDWVQIEIIDENVELIAAATHTDASCNNYDDGTITASAMGGTGAGYMYSIDGINWQATGDFDELMAGTYTVWVKDDNGCMDDTVGVIVGQPEAITFDMAVEDVTCGGDNDGEIAVTNIVGGTAPYTLAIEEDGNVTTETGVASAYTFTGLMPTYYSLTITDANGCSVEYYNPNLSGNVIAVQSPEDIQFQVDITDPLCNDEAAMVTVTNITGGSGNYTILFNGVESEEVSANMYVWPYPYDGLTVTVQNEEGDICPVSQNFDYMDVVNPDALSAWVTDEFAPTCIEGNDGNIHLMIEGGTAPYFYSINGSSWKETDDNLTIIKVGVGTHEIVVKDANDCVYDSEIEVTISMEENVIWAESDEHIECFGDKAGTISVYFTSWADGLTDGEPNRGIQFYVENEAGQISSFGPSNIVGSPTTFNAGTYVIWVVDQYTCESNTDTIEITENPELLITDVNANGASCFGTYEGIITVQATGGNVDGLLEYAIVNNEGALGNIGENLWLDFETYDPETTLSTVSFNVDGGTFWIAVRDNGCDEVYYGPVEVDGYDPLLVDEDDITWTHPLCYEAEDGTITVPMSAVTGGAGAYLFTLLDGEGDPVEGYEDQATGLFTGLPEGVYAVLVEDVVGCPSYTTEDIMLDDPDLLSFTTSIKHMRCEDTNDGKITVNVSGGTPDFWYAINNPNSWIAFAEGATSKTYIATEPGTFNVWVKDANGCMAGPTEVTILEPEALDAEVTVTQNVSCNGGSDGAISVVGSGGWEGMSYYGFKVNDGSWTSATTFSGLPAGDHTLYIMDYYSYSGDYQQLDCEYSVPFTIIEPDSIKYTVEITDVKCKDGADGTFTVEIIDGGTAFVDEEGDDDGFLIRLTGSGYDSGMLYTGDDNTYTFTGLAHSHYTVYIEDANGCTLATTTGDNKNPYTTVESWEVQEPDTYLTFEAEWIQDATCFDEEDGQFLVHAMGGTAPYKYYAGLSIPPNGGGHLLVEAPAEDSEEWQTSNEFNVGAGTWVVWVMDANGCIVGGEEDEFGTPVNEWRVQIEQPDEIMWQFHMIKGEVHYVMPKCYGSWDGSIHLVNITGGSGVYNARVWGTSAAGESVDSTYTDIEADGPIYWLNGVPASNDDGFEVTVTDANGCTSAIDTIYVDQPEELMVDLVKAEGSFTCAGAVEGLIEANVSGGTGDYEYQLWKNGVIHTPWQSEGSAFLVEIGNIFVVEVRDENDCVSSDTIAIDPVQEVLIASVEDRSCFGEDSPTALITATAEEGRMLYVRYRKVEGASSVGPWSSWVAFNEAEGVGTHKMDTGLTYGDDNESDGHYRFQVKDQMECISDSVLKTFVPVQTELMISTVVEGNEITVNAAGGAVDSEQNHHYQYALGTEEGGEELAWQNENIFVTDSFNVYVVFVRDYHWCWKSDTVEAGYDAKTIAEVQGDGDVSPEDGNTVGVTGTVTGIVEGTGFFMQDGNGAWNGIWVAYADAASMAVGDGVSVVGVVSEVDDVTTITASVVEAADAVAITAEEVDVPSDAQNEMYESVLVKVSGARAAEVNENGEWEIYYEMTDSVIVNDLMFAYTPTVDHYFDVTGVVNGGMNAFTMEPRMESDIVDITATTGLDPEAQAIDFQVYPNPFDSHITIKNNDKLTRVVISNIAGQRVLDIEYPDREIRTANLKTGVYVVSLFTNDGLAKTERIVKWR</sequence>
<organism evidence="3 4">
    <name type="scientific">Mariniphaga sediminis</name>
    <dbReference type="NCBI Taxonomy" id="1628158"/>
    <lineage>
        <taxon>Bacteria</taxon>
        <taxon>Pseudomonadati</taxon>
        <taxon>Bacteroidota</taxon>
        <taxon>Bacteroidia</taxon>
        <taxon>Marinilabiliales</taxon>
        <taxon>Prolixibacteraceae</taxon>
        <taxon>Mariniphaga</taxon>
    </lineage>
</organism>
<name>A0A399D3G2_9BACT</name>
<protein>
    <submittedName>
        <fullName evidence="3">T9SS C-terminal target domain-containing protein</fullName>
    </submittedName>
</protein>
<feature type="chain" id="PRO_5017480031" evidence="1">
    <location>
        <begin position="25"/>
        <end position="2007"/>
    </location>
</feature>
<dbReference type="InterPro" id="IPR026444">
    <property type="entry name" value="Secre_tail"/>
</dbReference>
<dbReference type="Pfam" id="PF13573">
    <property type="entry name" value="SprB"/>
    <property type="match status" value="7"/>
</dbReference>
<evidence type="ECO:0000256" key="1">
    <source>
        <dbReference type="SAM" id="SignalP"/>
    </source>
</evidence>
<evidence type="ECO:0000313" key="3">
    <source>
        <dbReference type="EMBL" id="RIH66097.1"/>
    </source>
</evidence>
<dbReference type="Pfam" id="PF18962">
    <property type="entry name" value="Por_Secre_tail"/>
    <property type="match status" value="1"/>
</dbReference>
<reference evidence="3 4" key="1">
    <citation type="journal article" date="2015" name="Int. J. Syst. Evol. Microbiol.">
        <title>Mariniphaga sediminis sp. nov., isolated from coastal sediment.</title>
        <authorList>
            <person name="Wang F.Q."/>
            <person name="Shen Q.Y."/>
            <person name="Chen G.J."/>
            <person name="Du Z.J."/>
        </authorList>
    </citation>
    <scope>NUCLEOTIDE SEQUENCE [LARGE SCALE GENOMIC DNA]</scope>
    <source>
        <strain evidence="3 4">SY21</strain>
    </source>
</reference>